<evidence type="ECO:0000313" key="3">
    <source>
        <dbReference type="WBParaSite" id="ACAC_0000168901-mRNA-1"/>
    </source>
</evidence>
<proteinExistence type="predicted"/>
<accession>A0A158P6X7</accession>
<protein>
    <submittedName>
        <fullName evidence="3">Uncharacterized protein</fullName>
    </submittedName>
</protein>
<name>A0A158P6X7_ANGCA</name>
<reference evidence="2" key="1">
    <citation type="submission" date="2012-09" db="EMBL/GenBank/DDBJ databases">
        <authorList>
            <person name="Martin A.A."/>
        </authorList>
    </citation>
    <scope>NUCLEOTIDE SEQUENCE</scope>
</reference>
<organism evidence="2 3">
    <name type="scientific">Angiostrongylus cantonensis</name>
    <name type="common">Rat lungworm</name>
    <dbReference type="NCBI Taxonomy" id="6313"/>
    <lineage>
        <taxon>Eukaryota</taxon>
        <taxon>Metazoa</taxon>
        <taxon>Ecdysozoa</taxon>
        <taxon>Nematoda</taxon>
        <taxon>Chromadorea</taxon>
        <taxon>Rhabditida</taxon>
        <taxon>Rhabditina</taxon>
        <taxon>Rhabditomorpha</taxon>
        <taxon>Strongyloidea</taxon>
        <taxon>Metastrongylidae</taxon>
        <taxon>Angiostrongylus</taxon>
    </lineage>
</organism>
<feature type="region of interest" description="Disordered" evidence="1">
    <location>
        <begin position="17"/>
        <end position="37"/>
    </location>
</feature>
<dbReference type="AlphaFoldDB" id="A0A158P6X7"/>
<dbReference type="Proteomes" id="UP000035642">
    <property type="component" value="Unassembled WGS sequence"/>
</dbReference>
<dbReference type="WBParaSite" id="ACAC_0000168901-mRNA-1">
    <property type="protein sequence ID" value="ACAC_0000168901-mRNA-1"/>
    <property type="gene ID" value="ACAC_0000168901"/>
</dbReference>
<sequence length="310" mass="35721">MCAASSNIRNFWQCHTAERQNDKKRTKPPAPAKAYGFPRWRSTDALSASLVASNNVEIPPDSTIPEERLQKMRETERIAQIDKAYLRQQAEPSPPLHKGKSLDSLTIQLNVHPWYDHKKIRQSVSKESIANVAKIRERFEVQGEAEPSRDLGITYSSSTARAMEELQGRRVELRFLDDNISEYSSPLRQRLYLKKCHTSNKIGNEWLCGNYFTKQRPHLEKCVSSLIKSEMRELKERENELLQSRKELGLPTLQEIINNWRQGPEPKAFQPAVSYHLHQYFFAGAGLMGMRVSSCRFHLMLFSRSSSTIS</sequence>
<evidence type="ECO:0000256" key="1">
    <source>
        <dbReference type="SAM" id="MobiDB-lite"/>
    </source>
</evidence>
<keyword evidence="2" id="KW-1185">Reference proteome</keyword>
<dbReference type="STRING" id="6313.A0A158P6X7"/>
<reference evidence="3" key="2">
    <citation type="submission" date="2016-04" db="UniProtKB">
        <authorList>
            <consortium name="WormBaseParasite"/>
        </authorList>
    </citation>
    <scope>IDENTIFICATION</scope>
</reference>
<evidence type="ECO:0000313" key="2">
    <source>
        <dbReference type="Proteomes" id="UP000035642"/>
    </source>
</evidence>